<evidence type="ECO:0008006" key="3">
    <source>
        <dbReference type="Google" id="ProtNLM"/>
    </source>
</evidence>
<dbReference type="Proteomes" id="UP001234581">
    <property type="component" value="Unassembled WGS sequence"/>
</dbReference>
<dbReference type="InterPro" id="IPR032675">
    <property type="entry name" value="LRR_dom_sf"/>
</dbReference>
<dbReference type="InterPro" id="IPR011990">
    <property type="entry name" value="TPR-like_helical_dom_sf"/>
</dbReference>
<keyword evidence="2" id="KW-1185">Reference proteome</keyword>
<dbReference type="SUPFAM" id="SSF48452">
    <property type="entry name" value="TPR-like"/>
    <property type="match status" value="1"/>
</dbReference>
<reference evidence="1 2" key="1">
    <citation type="submission" date="2023-03" db="EMBL/GenBank/DDBJ databases">
        <title>Genome sequence of Lichtheimia ornata CBS 291.66.</title>
        <authorList>
            <person name="Mohabir J.T."/>
            <person name="Shea T.P."/>
            <person name="Kurbessoian T."/>
            <person name="Berby B."/>
            <person name="Fontaine J."/>
            <person name="Livny J."/>
            <person name="Gnirke A."/>
            <person name="Stajich J.E."/>
            <person name="Cuomo C.A."/>
        </authorList>
    </citation>
    <scope>NUCLEOTIDE SEQUENCE [LARGE SCALE GENOMIC DNA]</scope>
    <source>
        <strain evidence="1">CBS 291.66</strain>
    </source>
</reference>
<evidence type="ECO:0000313" key="1">
    <source>
        <dbReference type="EMBL" id="KAJ8651508.1"/>
    </source>
</evidence>
<dbReference type="Gene3D" id="1.25.40.10">
    <property type="entry name" value="Tetratricopeptide repeat domain"/>
    <property type="match status" value="1"/>
</dbReference>
<evidence type="ECO:0000313" key="2">
    <source>
        <dbReference type="Proteomes" id="UP001234581"/>
    </source>
</evidence>
<comment type="caution">
    <text evidence="1">The sequence shown here is derived from an EMBL/GenBank/DDBJ whole genome shotgun (WGS) entry which is preliminary data.</text>
</comment>
<proteinExistence type="predicted"/>
<organism evidence="1 2">
    <name type="scientific">Lichtheimia ornata</name>
    <dbReference type="NCBI Taxonomy" id="688661"/>
    <lineage>
        <taxon>Eukaryota</taxon>
        <taxon>Fungi</taxon>
        <taxon>Fungi incertae sedis</taxon>
        <taxon>Mucoromycota</taxon>
        <taxon>Mucoromycotina</taxon>
        <taxon>Mucoromycetes</taxon>
        <taxon>Mucorales</taxon>
        <taxon>Lichtheimiaceae</taxon>
        <taxon>Lichtheimia</taxon>
    </lineage>
</organism>
<accession>A0AAD7UQZ1</accession>
<dbReference type="GeneID" id="83220261"/>
<dbReference type="Gene3D" id="3.80.10.10">
    <property type="entry name" value="Ribonuclease Inhibitor"/>
    <property type="match status" value="1"/>
</dbReference>
<sequence>MDTYLKQPVHDLHNAGQQGDHEHVIRQSTLALDMVDFQLSLLDIRARSWCACAKVENALEDTRHMQQLAPLSPRGYYRQGKIYAQYGYHSKALAIYKNAGTLAAAADDDDGLRDAVDNAIKESTRQLEKKIDMIDKLPLDVVLRIAPMVFGEDFDHNHHACLDVSMAWRERLLQYGHIAYGFDAQEPASNAMTSPYDVLWNGHNQIIQLSHYVESLCIKGNKVPFYFLLDCAHFDSLKTLQLQDESLFGEQEIGYATLRELNSTLRHLELCLAFQSYDDRDPSVFLERVLGVSSNLVSLKTNYVFYHNVHLSTYPTLRRFEFSPPGLSINTIDYKKLLLAFPSLEHFSVRLIKDSTLLTHIDTTCPYLQCLEYNPLCISDPLPKVTTTTVSSKGLRFLYINAFDGAYKIDDIIAIVVRHQDTLEHLSINLQTDMDPSHLEEKTKHQMQFCQLAHVYFGITKAPGWSRQAVNEGLVKDACEFFDNVLQGSPNIQTLRLSGDALDPSVLHPSLAPTTTHTQLCYWNLRL</sequence>
<dbReference type="SUPFAM" id="SSF52047">
    <property type="entry name" value="RNI-like"/>
    <property type="match status" value="1"/>
</dbReference>
<name>A0AAD7UQZ1_9FUNG</name>
<dbReference type="AlphaFoldDB" id="A0AAD7UQZ1"/>
<dbReference type="RefSeq" id="XP_058336422.1">
    <property type="nucleotide sequence ID" value="XM_058492812.1"/>
</dbReference>
<protein>
    <recommendedName>
        <fullName evidence="3">F-box domain-containing protein</fullName>
    </recommendedName>
</protein>
<dbReference type="EMBL" id="JARTCD010000179">
    <property type="protein sequence ID" value="KAJ8651508.1"/>
    <property type="molecule type" value="Genomic_DNA"/>
</dbReference>
<gene>
    <name evidence="1" type="ORF">O0I10_012930</name>
</gene>